<keyword evidence="3" id="KW-0349">Heme</keyword>
<dbReference type="AlphaFoldDB" id="A0AA84Z6A5"/>
<evidence type="ECO:0000256" key="9">
    <source>
        <dbReference type="ARBA" id="ARBA00023004"/>
    </source>
</evidence>
<keyword evidence="8" id="KW-0249">Electron transport</keyword>
<evidence type="ECO:0000256" key="3">
    <source>
        <dbReference type="ARBA" id="ARBA00022617"/>
    </source>
</evidence>
<feature type="transmembrane region" description="Helical" evidence="14">
    <location>
        <begin position="108"/>
        <end position="128"/>
    </location>
</feature>
<evidence type="ECO:0000256" key="8">
    <source>
        <dbReference type="ARBA" id="ARBA00022982"/>
    </source>
</evidence>
<dbReference type="GO" id="GO:0046872">
    <property type="term" value="F:metal ion binding"/>
    <property type="evidence" value="ECO:0007669"/>
    <property type="project" value="UniProtKB-KW"/>
</dbReference>
<dbReference type="Gene3D" id="3.10.120.10">
    <property type="entry name" value="Cytochrome b5-like heme/steroid binding domain"/>
    <property type="match status" value="1"/>
</dbReference>
<protein>
    <recommendedName>
        <fullName evidence="13">Cytochrome b5</fullName>
    </recommendedName>
</protein>
<proteinExistence type="inferred from homology"/>
<evidence type="ECO:0000313" key="16">
    <source>
        <dbReference type="Proteomes" id="UP000050790"/>
    </source>
</evidence>
<evidence type="ECO:0000313" key="17">
    <source>
        <dbReference type="WBParaSite" id="SMRG1_11840.1"/>
    </source>
</evidence>
<keyword evidence="4 14" id="KW-0812">Transmembrane</keyword>
<reference evidence="17" key="1">
    <citation type="submission" date="2023-11" db="UniProtKB">
        <authorList>
            <consortium name="WormBaseParasite"/>
        </authorList>
    </citation>
    <scope>IDENTIFICATION</scope>
</reference>
<sequence>MSSKVKVFTLEDVKKHNKPDDLWIVIHDKVYDLTKFASEHPGGETVLEQQAGDYGTEPFEDVGHSSDAREIMEQYYIGDIAPADRERKSKFTSSFTLKKVDNFSFTKWSGLLIPIGVVVVAIVVYKCFL</sequence>
<dbReference type="FunFam" id="3.10.120.10:FF:000002">
    <property type="entry name" value="Cytochrome b5 type B"/>
    <property type="match status" value="1"/>
</dbReference>
<name>A0AA84Z6A5_9TREM</name>
<evidence type="ECO:0000256" key="1">
    <source>
        <dbReference type="ARBA" id="ARBA00004131"/>
    </source>
</evidence>
<evidence type="ECO:0000256" key="5">
    <source>
        <dbReference type="ARBA" id="ARBA00022723"/>
    </source>
</evidence>
<evidence type="ECO:0000256" key="10">
    <source>
        <dbReference type="ARBA" id="ARBA00023136"/>
    </source>
</evidence>
<evidence type="ECO:0000256" key="6">
    <source>
        <dbReference type="ARBA" id="ARBA00022824"/>
    </source>
</evidence>
<keyword evidence="6" id="KW-0256">Endoplasmic reticulum</keyword>
<keyword evidence="10 14" id="KW-0472">Membrane</keyword>
<dbReference type="PANTHER" id="PTHR19359:SF150">
    <property type="entry name" value="CYTOCHROME B5"/>
    <property type="match status" value="1"/>
</dbReference>
<dbReference type="GO" id="GO:0005789">
    <property type="term" value="C:endoplasmic reticulum membrane"/>
    <property type="evidence" value="ECO:0007669"/>
    <property type="project" value="UniProtKB-SubCell"/>
</dbReference>
<dbReference type="PANTHER" id="PTHR19359">
    <property type="entry name" value="CYTOCHROME B5"/>
    <property type="match status" value="1"/>
</dbReference>
<feature type="domain" description="Cytochrome b5 heme-binding" evidence="15">
    <location>
        <begin position="5"/>
        <end position="81"/>
    </location>
</feature>
<dbReference type="PROSITE" id="PS50255">
    <property type="entry name" value="CYTOCHROME_B5_2"/>
    <property type="match status" value="1"/>
</dbReference>
<evidence type="ECO:0000256" key="12">
    <source>
        <dbReference type="ARBA" id="ARBA00038168"/>
    </source>
</evidence>
<organism evidence="16 17">
    <name type="scientific">Schistosoma margrebowiei</name>
    <dbReference type="NCBI Taxonomy" id="48269"/>
    <lineage>
        <taxon>Eukaryota</taxon>
        <taxon>Metazoa</taxon>
        <taxon>Spiralia</taxon>
        <taxon>Lophotrochozoa</taxon>
        <taxon>Platyhelminthes</taxon>
        <taxon>Trematoda</taxon>
        <taxon>Digenea</taxon>
        <taxon>Strigeidida</taxon>
        <taxon>Schistosomatoidea</taxon>
        <taxon>Schistosomatidae</taxon>
        <taxon>Schistosoma</taxon>
    </lineage>
</organism>
<evidence type="ECO:0000256" key="13">
    <source>
        <dbReference type="ARBA" id="ARBA00039806"/>
    </source>
</evidence>
<evidence type="ECO:0000256" key="14">
    <source>
        <dbReference type="SAM" id="Phobius"/>
    </source>
</evidence>
<comment type="subcellular location">
    <subcellularLocation>
        <location evidence="1">Endoplasmic reticulum membrane</location>
        <topology evidence="1">Single-pass membrane protein</topology>
        <orientation evidence="1">Cytoplasmic side</orientation>
    </subcellularLocation>
    <subcellularLocation>
        <location evidence="11">Microsome membrane</location>
        <topology evidence="11">Single-pass membrane protein</topology>
        <orientation evidence="11">Cytoplasmic side</orientation>
    </subcellularLocation>
</comment>
<keyword evidence="7" id="KW-0492">Microsome</keyword>
<keyword evidence="14" id="KW-1133">Transmembrane helix</keyword>
<dbReference type="Proteomes" id="UP000050790">
    <property type="component" value="Unassembled WGS sequence"/>
</dbReference>
<accession>A0AA84Z6A5</accession>
<dbReference type="InterPro" id="IPR036400">
    <property type="entry name" value="Cyt_B5-like_heme/steroid_sf"/>
</dbReference>
<dbReference type="GO" id="GO:0020037">
    <property type="term" value="F:heme binding"/>
    <property type="evidence" value="ECO:0007669"/>
    <property type="project" value="TreeGrafter"/>
</dbReference>
<dbReference type="WBParaSite" id="SMRG1_11840.1">
    <property type="protein sequence ID" value="SMRG1_11840.1"/>
    <property type="gene ID" value="SMRG1_11840"/>
</dbReference>
<keyword evidence="5" id="KW-0479">Metal-binding</keyword>
<keyword evidence="9" id="KW-0408">Iron</keyword>
<dbReference type="InterPro" id="IPR001199">
    <property type="entry name" value="Cyt_B5-like_heme/steroid-bd"/>
</dbReference>
<evidence type="ECO:0000256" key="2">
    <source>
        <dbReference type="ARBA" id="ARBA00022448"/>
    </source>
</evidence>
<dbReference type="SUPFAM" id="SSF55856">
    <property type="entry name" value="Cytochrome b5-like heme/steroid binding domain"/>
    <property type="match status" value="1"/>
</dbReference>
<evidence type="ECO:0000256" key="7">
    <source>
        <dbReference type="ARBA" id="ARBA00022848"/>
    </source>
</evidence>
<comment type="similarity">
    <text evidence="12">Belongs to the cytochrome b5 family.</text>
</comment>
<evidence type="ECO:0000256" key="4">
    <source>
        <dbReference type="ARBA" id="ARBA00022692"/>
    </source>
</evidence>
<evidence type="ECO:0000256" key="11">
    <source>
        <dbReference type="ARBA" id="ARBA00037877"/>
    </source>
</evidence>
<dbReference type="InterPro" id="IPR050668">
    <property type="entry name" value="Cytochrome_b5"/>
</dbReference>
<dbReference type="Pfam" id="PF00173">
    <property type="entry name" value="Cyt-b5"/>
    <property type="match status" value="1"/>
</dbReference>
<evidence type="ECO:0000259" key="15">
    <source>
        <dbReference type="PROSITE" id="PS50255"/>
    </source>
</evidence>
<dbReference type="PRINTS" id="PR00363">
    <property type="entry name" value="CYTOCHROMEB5"/>
</dbReference>
<dbReference type="SMART" id="SM01117">
    <property type="entry name" value="Cyt-b5"/>
    <property type="match status" value="1"/>
</dbReference>
<keyword evidence="2" id="KW-0813">Transport</keyword>